<feature type="binding site" evidence="7">
    <location>
        <begin position="263"/>
        <end position="266"/>
    </location>
    <ligand>
        <name>GTP</name>
        <dbReference type="ChEBI" id="CHEBI:37565"/>
    </ligand>
</feature>
<dbReference type="Gene3D" id="3.40.50.11060">
    <property type="entry name" value="GTPase HflX, N-terminal domain"/>
    <property type="match status" value="1"/>
</dbReference>
<dbReference type="HAMAP" id="MF_00900">
    <property type="entry name" value="GTPase_HflX"/>
    <property type="match status" value="1"/>
</dbReference>
<dbReference type="PIRSF" id="PIRSF006809">
    <property type="entry name" value="GTP-binding_hflX_prd"/>
    <property type="match status" value="1"/>
</dbReference>
<organism evidence="11 12">
    <name type="scientific">Dictyobacter arantiisoli</name>
    <dbReference type="NCBI Taxonomy" id="2014874"/>
    <lineage>
        <taxon>Bacteria</taxon>
        <taxon>Bacillati</taxon>
        <taxon>Chloroflexota</taxon>
        <taxon>Ktedonobacteria</taxon>
        <taxon>Ktedonobacterales</taxon>
        <taxon>Dictyobacteraceae</taxon>
        <taxon>Dictyobacter</taxon>
    </lineage>
</organism>
<name>A0A5A5TID2_9CHLR</name>
<comment type="caution">
    <text evidence="11">The sequence shown here is derived from an EMBL/GenBank/DDBJ whole genome shotgun (WGS) entry which is preliminary data.</text>
</comment>
<evidence type="ECO:0000256" key="4">
    <source>
        <dbReference type="ARBA" id="ARBA00022842"/>
    </source>
</evidence>
<dbReference type="GO" id="GO:0043022">
    <property type="term" value="F:ribosome binding"/>
    <property type="evidence" value="ECO:0007669"/>
    <property type="project" value="TreeGrafter"/>
</dbReference>
<comment type="subcellular location">
    <subcellularLocation>
        <location evidence="6">Cytoplasm</location>
    </subcellularLocation>
    <text evidence="6">May associate with membranes.</text>
</comment>
<keyword evidence="3 6" id="KW-0547">Nucleotide-binding</keyword>
<evidence type="ECO:0000313" key="12">
    <source>
        <dbReference type="Proteomes" id="UP000322530"/>
    </source>
</evidence>
<keyword evidence="5 6" id="KW-0342">GTP-binding</keyword>
<keyword evidence="4 8" id="KW-0460">Magnesium</keyword>
<evidence type="ECO:0000256" key="6">
    <source>
        <dbReference type="HAMAP-Rule" id="MF_00900"/>
    </source>
</evidence>
<feature type="binding site" evidence="7">
    <location>
        <begin position="241"/>
        <end position="245"/>
    </location>
    <ligand>
        <name>GTP</name>
        <dbReference type="ChEBI" id="CHEBI:37565"/>
    </ligand>
</feature>
<dbReference type="GO" id="GO:0003924">
    <property type="term" value="F:GTPase activity"/>
    <property type="evidence" value="ECO:0007669"/>
    <property type="project" value="UniProtKB-UniRule"/>
</dbReference>
<evidence type="ECO:0000259" key="10">
    <source>
        <dbReference type="PROSITE" id="PS51705"/>
    </source>
</evidence>
<accession>A0A5A5TID2</accession>
<dbReference type="CDD" id="cd01878">
    <property type="entry name" value="HflX"/>
    <property type="match status" value="1"/>
</dbReference>
<dbReference type="RefSeq" id="WP_235932694.1">
    <property type="nucleotide sequence ID" value="NZ_BIXY01000107.1"/>
</dbReference>
<feature type="binding site" evidence="7">
    <location>
        <begin position="216"/>
        <end position="223"/>
    </location>
    <ligand>
        <name>GTP</name>
        <dbReference type="ChEBI" id="CHEBI:37565"/>
    </ligand>
</feature>
<keyword evidence="12" id="KW-1185">Reference proteome</keyword>
<protein>
    <recommendedName>
        <fullName evidence="6">GTPase HflX</fullName>
    </recommendedName>
    <alternativeName>
        <fullName evidence="6">GTP-binding protein HflX</fullName>
    </alternativeName>
</protein>
<dbReference type="GO" id="GO:0046872">
    <property type="term" value="F:metal ion binding"/>
    <property type="evidence" value="ECO:0007669"/>
    <property type="project" value="UniProtKB-KW"/>
</dbReference>
<dbReference type="InterPro" id="IPR016496">
    <property type="entry name" value="GTPase_HflX"/>
</dbReference>
<comment type="similarity">
    <text evidence="6">Belongs to the TRAFAC class OBG-HflX-like GTPase superfamily. HflX GTPase family.</text>
</comment>
<comment type="subunit">
    <text evidence="6">Monomer. Associates with the 50S ribosomal subunit.</text>
</comment>
<feature type="binding site" evidence="7">
    <location>
        <begin position="329"/>
        <end position="332"/>
    </location>
    <ligand>
        <name>GTP</name>
        <dbReference type="ChEBI" id="CHEBI:37565"/>
    </ligand>
</feature>
<sequence>MNRGPERAYLVAVEATKTDTVWSVEDSLNELEALARTAGAEVVGTMRQRLSHPDPATYLGKGRVQELSDAEMQLNCDLIIFDDELSPTQQHNLEKLLNARVVDRTALILDIFAQHARTREGILQVELAQLEYRLPRLSGQDLAFTRQAGGSRGATGGVGGAIGVRGPGETKLEIDRRRIRSRISELKENIEDVRKQRAIYRRQRSEQAIPVVAVVGYTNAGKSTLFNTLTEAGVLVENKLFATLDPVTRHIVLPNHQEILMTDTVGFIQKLPTKLIAAFRATLEEVVEADMLLEVVDVNHENAIEQSETVNEILEDLDALAKPRVTALNKMDLVDDPEDIDTSLYPNAVPVSALQNRGLDRLLHKVADVLADTMERVDVIIPYRKGDLVELFHRRGQIVHEEHQVDGVHIVGRLPHSLRGYYLSYAES</sequence>
<reference evidence="11 12" key="1">
    <citation type="submission" date="2019-01" db="EMBL/GenBank/DDBJ databases">
        <title>Draft genome sequence of Dictyobacter sp. Uno17.</title>
        <authorList>
            <person name="Wang C.M."/>
            <person name="Zheng Y."/>
            <person name="Sakai Y."/>
            <person name="Abe K."/>
            <person name="Yokota A."/>
            <person name="Yabe S."/>
        </authorList>
    </citation>
    <scope>NUCLEOTIDE SEQUENCE [LARGE SCALE GENOMIC DNA]</scope>
    <source>
        <strain evidence="11 12">Uno17</strain>
    </source>
</reference>
<evidence type="ECO:0000313" key="11">
    <source>
        <dbReference type="EMBL" id="GCF11360.1"/>
    </source>
</evidence>
<dbReference type="GO" id="GO:0005737">
    <property type="term" value="C:cytoplasm"/>
    <property type="evidence" value="ECO:0007669"/>
    <property type="project" value="UniProtKB-SubCell"/>
</dbReference>
<dbReference type="InterPro" id="IPR042108">
    <property type="entry name" value="GTPase_HflX_N_sf"/>
</dbReference>
<gene>
    <name evidence="11" type="primary">hflX_2</name>
    <name evidence="6" type="synonym">hflX</name>
    <name evidence="11" type="ORF">KDI_49240</name>
</gene>
<comment type="function">
    <text evidence="6">GTPase that associates with the 50S ribosomal subunit and may have a role during protein synthesis or ribosome biogenesis.</text>
</comment>
<dbReference type="Pfam" id="PF16360">
    <property type="entry name" value="GTP-bdg_M"/>
    <property type="match status" value="1"/>
</dbReference>
<dbReference type="Gene3D" id="3.40.50.300">
    <property type="entry name" value="P-loop containing nucleotide triphosphate hydrolases"/>
    <property type="match status" value="1"/>
</dbReference>
<feature type="binding site" evidence="7">
    <location>
        <begin position="352"/>
        <end position="354"/>
    </location>
    <ligand>
        <name>GTP</name>
        <dbReference type="ChEBI" id="CHEBI:37565"/>
    </ligand>
</feature>
<feature type="binding site" evidence="8">
    <location>
        <position position="223"/>
    </location>
    <ligand>
        <name>Mg(2+)</name>
        <dbReference type="ChEBI" id="CHEBI:18420"/>
    </ligand>
</feature>
<evidence type="ECO:0000256" key="9">
    <source>
        <dbReference type="SAM" id="Coils"/>
    </source>
</evidence>
<dbReference type="NCBIfam" id="TIGR03156">
    <property type="entry name" value="GTP_HflX"/>
    <property type="match status" value="1"/>
</dbReference>
<dbReference type="Proteomes" id="UP000322530">
    <property type="component" value="Unassembled WGS sequence"/>
</dbReference>
<dbReference type="PROSITE" id="PS51705">
    <property type="entry name" value="G_HFLX"/>
    <property type="match status" value="1"/>
</dbReference>
<evidence type="ECO:0000256" key="2">
    <source>
        <dbReference type="ARBA" id="ARBA00022723"/>
    </source>
</evidence>
<keyword evidence="2 8" id="KW-0479">Metal-binding</keyword>
<evidence type="ECO:0000256" key="7">
    <source>
        <dbReference type="PIRSR" id="PIRSR006809-1"/>
    </source>
</evidence>
<evidence type="ECO:0000256" key="3">
    <source>
        <dbReference type="ARBA" id="ARBA00022741"/>
    </source>
</evidence>
<feature type="coiled-coil region" evidence="9">
    <location>
        <begin position="169"/>
        <end position="203"/>
    </location>
</feature>
<dbReference type="PANTHER" id="PTHR10229:SF0">
    <property type="entry name" value="GTP-BINDING PROTEIN 6-RELATED"/>
    <property type="match status" value="1"/>
</dbReference>
<dbReference type="InterPro" id="IPR025121">
    <property type="entry name" value="GTPase_HflX_N"/>
</dbReference>
<evidence type="ECO:0000256" key="1">
    <source>
        <dbReference type="ARBA" id="ARBA00022490"/>
    </source>
</evidence>
<dbReference type="SUPFAM" id="SSF52540">
    <property type="entry name" value="P-loop containing nucleoside triphosphate hydrolases"/>
    <property type="match status" value="1"/>
</dbReference>
<comment type="cofactor">
    <cofactor evidence="8">
        <name>Mg(2+)</name>
        <dbReference type="ChEBI" id="CHEBI:18420"/>
    </cofactor>
</comment>
<dbReference type="Pfam" id="PF13167">
    <property type="entry name" value="GTP-bdg_N"/>
    <property type="match status" value="1"/>
</dbReference>
<feature type="domain" description="Hflx-type G" evidence="10">
    <location>
        <begin position="210"/>
        <end position="374"/>
    </location>
</feature>
<dbReference type="InterPro" id="IPR032305">
    <property type="entry name" value="GTP-bd_M"/>
</dbReference>
<dbReference type="InterPro" id="IPR027417">
    <property type="entry name" value="P-loop_NTPase"/>
</dbReference>
<dbReference type="PRINTS" id="PR00326">
    <property type="entry name" value="GTP1OBG"/>
</dbReference>
<dbReference type="Gene3D" id="6.10.250.2860">
    <property type="match status" value="1"/>
</dbReference>
<dbReference type="AlphaFoldDB" id="A0A5A5TID2"/>
<keyword evidence="9" id="KW-0175">Coiled coil</keyword>
<dbReference type="PANTHER" id="PTHR10229">
    <property type="entry name" value="GTP-BINDING PROTEIN HFLX"/>
    <property type="match status" value="1"/>
</dbReference>
<dbReference type="FunFam" id="3.40.50.11060:FF:000001">
    <property type="entry name" value="GTPase HflX"/>
    <property type="match status" value="1"/>
</dbReference>
<evidence type="ECO:0000256" key="8">
    <source>
        <dbReference type="PIRSR" id="PIRSR006809-2"/>
    </source>
</evidence>
<keyword evidence="1 6" id="KW-0963">Cytoplasm</keyword>
<dbReference type="InterPro" id="IPR006073">
    <property type="entry name" value="GTP-bd"/>
</dbReference>
<dbReference type="EMBL" id="BIXY01000107">
    <property type="protein sequence ID" value="GCF11360.1"/>
    <property type="molecule type" value="Genomic_DNA"/>
</dbReference>
<dbReference type="Pfam" id="PF01926">
    <property type="entry name" value="MMR_HSR1"/>
    <property type="match status" value="1"/>
</dbReference>
<feature type="binding site" evidence="8">
    <location>
        <position position="243"/>
    </location>
    <ligand>
        <name>Mg(2+)</name>
        <dbReference type="ChEBI" id="CHEBI:18420"/>
    </ligand>
</feature>
<dbReference type="GO" id="GO:0005525">
    <property type="term" value="F:GTP binding"/>
    <property type="evidence" value="ECO:0007669"/>
    <property type="project" value="UniProtKB-UniRule"/>
</dbReference>
<dbReference type="InterPro" id="IPR030394">
    <property type="entry name" value="G_HFLX_dom"/>
</dbReference>
<evidence type="ECO:0000256" key="5">
    <source>
        <dbReference type="ARBA" id="ARBA00023134"/>
    </source>
</evidence>
<proteinExistence type="inferred from homology"/>